<dbReference type="AlphaFoldDB" id="A0A0X3NLJ1"/>
<dbReference type="EMBL" id="GEEE01009942">
    <property type="protein sequence ID" value="JAP53283.1"/>
    <property type="molecule type" value="Transcribed_RNA"/>
</dbReference>
<gene>
    <name evidence="1" type="ORF">TR125946</name>
</gene>
<evidence type="ECO:0000313" key="1">
    <source>
        <dbReference type="EMBL" id="JAP40578.1"/>
    </source>
</evidence>
<proteinExistence type="predicted"/>
<feature type="non-terminal residue" evidence="1">
    <location>
        <position position="114"/>
    </location>
</feature>
<accession>A0A0X3NLJ1</accession>
<organism evidence="1">
    <name type="scientific">Schistocephalus solidus</name>
    <name type="common">Tapeworm</name>
    <dbReference type="NCBI Taxonomy" id="70667"/>
    <lineage>
        <taxon>Eukaryota</taxon>
        <taxon>Metazoa</taxon>
        <taxon>Spiralia</taxon>
        <taxon>Lophotrochozoa</taxon>
        <taxon>Platyhelminthes</taxon>
        <taxon>Cestoda</taxon>
        <taxon>Eucestoda</taxon>
        <taxon>Diphyllobothriidea</taxon>
        <taxon>Diphyllobothriidae</taxon>
        <taxon>Schistocephalus</taxon>
    </lineage>
</organism>
<sequence length="114" mass="13001">MGVGYFLHMQVETKCGLPRFTRQYMMTHNLKAACLEILSNNPGHKMFTVNTHKGSVPTTVRQLTTHDTEGGPQALLLHVGHSFDPLLVRMIAQYSPHAPIIFLHSKEEEMCLWW</sequence>
<name>A0A0X3NLJ1_SCHSO</name>
<protein>
    <submittedName>
        <fullName evidence="1">Uncharacterized protein</fullName>
    </submittedName>
</protein>
<reference evidence="1" key="1">
    <citation type="submission" date="2016-01" db="EMBL/GenBank/DDBJ databases">
        <title>Reference transcriptome for the parasite Schistocephalus solidus: insights into the molecular evolution of parasitism.</title>
        <authorList>
            <person name="Hebert F.O."/>
            <person name="Grambauer S."/>
            <person name="Barber I."/>
            <person name="Landry C.R."/>
            <person name="Aubin-Horth N."/>
        </authorList>
    </citation>
    <scope>NUCLEOTIDE SEQUENCE</scope>
</reference>
<dbReference type="EMBL" id="GEEE01022647">
    <property type="protein sequence ID" value="JAP40578.1"/>
    <property type="molecule type" value="Transcribed_RNA"/>
</dbReference>